<evidence type="ECO:0000256" key="5">
    <source>
        <dbReference type="SAM" id="SignalP"/>
    </source>
</evidence>
<keyword evidence="4" id="KW-0472">Membrane</keyword>
<dbReference type="PANTHER" id="PTHR34501">
    <property type="entry name" value="PROTEIN YDDL-RELATED"/>
    <property type="match status" value="1"/>
</dbReference>
<dbReference type="InterPro" id="IPR033900">
    <property type="entry name" value="Gram_neg_porin_domain"/>
</dbReference>
<accession>A0ABQ1HYX2</accession>
<feature type="signal peptide" evidence="5">
    <location>
        <begin position="1"/>
        <end position="20"/>
    </location>
</feature>
<dbReference type="RefSeq" id="WP_055731416.1">
    <property type="nucleotide sequence ID" value="NZ_CP013021.1"/>
</dbReference>
<evidence type="ECO:0000313" key="7">
    <source>
        <dbReference type="EMBL" id="GGA94385.1"/>
    </source>
</evidence>
<sequence>MKKTILAVAIPALFAASAQAANVYDADGVSADVYGRMQFQIMDDGTDTDGVGSARMGFNVSSVIAPGVSAIAKGEWQIAAENNDDTQFKARHIYAGFDFDDAGTVTFGQSDTAFYYAVAPTDIFNGGVGYEAFDLIEDGRQEGQIMYAGEFGGFVLYGSYQFQDENYSITLGSPNSDALPTPTGEGLDASYAATLGYNFDFGLGIYGGYHVEQFAVGEDKKNYALSASYSWEDLYLAAVYVKTKLGGSELEGYDLVVSYDFADAATVYSGYAAQEAQGDISNMGDTADAFKIGLQYAFNSNMKAWAEYKVDGLEGADDYWEMAIQYNF</sequence>
<reference evidence="8" key="1">
    <citation type="journal article" date="2019" name="Int. J. Syst. Evol. Microbiol.">
        <title>The Global Catalogue of Microorganisms (GCM) 10K type strain sequencing project: providing services to taxonomists for standard genome sequencing and annotation.</title>
        <authorList>
            <consortium name="The Broad Institute Genomics Platform"/>
            <consortium name="The Broad Institute Genome Sequencing Center for Infectious Disease"/>
            <person name="Wu L."/>
            <person name="Ma J."/>
        </authorList>
    </citation>
    <scope>NUCLEOTIDE SEQUENCE [LARGE SCALE GENOMIC DNA]</scope>
    <source>
        <strain evidence="8">CGMCC 1.10131</strain>
    </source>
</reference>
<dbReference type="EMBL" id="BMDY01000002">
    <property type="protein sequence ID" value="GGA94385.1"/>
    <property type="molecule type" value="Genomic_DNA"/>
</dbReference>
<feature type="domain" description="Porin" evidence="6">
    <location>
        <begin position="7"/>
        <end position="310"/>
    </location>
</feature>
<dbReference type="InterPro" id="IPR023614">
    <property type="entry name" value="Porin_dom_sf"/>
</dbReference>
<dbReference type="SUPFAM" id="SSF56935">
    <property type="entry name" value="Porins"/>
    <property type="match status" value="1"/>
</dbReference>
<keyword evidence="3 5" id="KW-0732">Signal</keyword>
<evidence type="ECO:0000256" key="4">
    <source>
        <dbReference type="ARBA" id="ARBA00023136"/>
    </source>
</evidence>
<evidence type="ECO:0000256" key="2">
    <source>
        <dbReference type="ARBA" id="ARBA00007539"/>
    </source>
</evidence>
<dbReference type="PANTHER" id="PTHR34501:SF2">
    <property type="entry name" value="OUTER MEMBRANE PORIN F-RELATED"/>
    <property type="match status" value="1"/>
</dbReference>
<dbReference type="InterPro" id="IPR001897">
    <property type="entry name" value="Porin_gammaproteobac"/>
</dbReference>
<dbReference type="Proteomes" id="UP000651977">
    <property type="component" value="Unassembled WGS sequence"/>
</dbReference>
<dbReference type="Gene3D" id="2.40.160.10">
    <property type="entry name" value="Porin"/>
    <property type="match status" value="1"/>
</dbReference>
<protein>
    <submittedName>
        <fullName evidence="7">Outer membrane protein</fullName>
    </submittedName>
</protein>
<organism evidence="7 8">
    <name type="scientific">Agarivorans gilvus</name>
    <dbReference type="NCBI Taxonomy" id="680279"/>
    <lineage>
        <taxon>Bacteria</taxon>
        <taxon>Pseudomonadati</taxon>
        <taxon>Pseudomonadota</taxon>
        <taxon>Gammaproteobacteria</taxon>
        <taxon>Alteromonadales</taxon>
        <taxon>Alteromonadaceae</taxon>
        <taxon>Agarivorans</taxon>
    </lineage>
</organism>
<evidence type="ECO:0000259" key="6">
    <source>
        <dbReference type="Pfam" id="PF13609"/>
    </source>
</evidence>
<dbReference type="InterPro" id="IPR050298">
    <property type="entry name" value="Gram-neg_bact_OMP"/>
</dbReference>
<comment type="subcellular location">
    <subcellularLocation>
        <location evidence="1">Cell outer membrane</location>
        <topology evidence="1">Multi-pass membrane protein</topology>
    </subcellularLocation>
</comment>
<gene>
    <name evidence="7" type="ORF">GCM10007414_03840</name>
</gene>
<keyword evidence="8" id="KW-1185">Reference proteome</keyword>
<evidence type="ECO:0000313" key="8">
    <source>
        <dbReference type="Proteomes" id="UP000651977"/>
    </source>
</evidence>
<name>A0ABQ1HYX2_9ALTE</name>
<evidence type="ECO:0000256" key="3">
    <source>
        <dbReference type="ARBA" id="ARBA00022729"/>
    </source>
</evidence>
<feature type="chain" id="PRO_5046376842" evidence="5">
    <location>
        <begin position="21"/>
        <end position="328"/>
    </location>
</feature>
<dbReference type="PRINTS" id="PR00183">
    <property type="entry name" value="ECOLIPORIN"/>
</dbReference>
<comment type="similarity">
    <text evidence="2">Belongs to the Gram-negative porin family.</text>
</comment>
<dbReference type="Pfam" id="PF13609">
    <property type="entry name" value="Porin_4"/>
    <property type="match status" value="1"/>
</dbReference>
<evidence type="ECO:0000256" key="1">
    <source>
        <dbReference type="ARBA" id="ARBA00004571"/>
    </source>
</evidence>
<proteinExistence type="inferred from homology"/>
<dbReference type="CDD" id="cd00342">
    <property type="entry name" value="gram_neg_porins"/>
    <property type="match status" value="1"/>
</dbReference>
<comment type="caution">
    <text evidence="7">The sequence shown here is derived from an EMBL/GenBank/DDBJ whole genome shotgun (WGS) entry which is preliminary data.</text>
</comment>